<feature type="repeat" description="WD" evidence="6">
    <location>
        <begin position="190"/>
        <end position="224"/>
    </location>
</feature>
<keyword evidence="5" id="KW-0804">Transcription</keyword>
<keyword evidence="9" id="KW-1185">Reference proteome</keyword>
<evidence type="ECO:0000256" key="5">
    <source>
        <dbReference type="ARBA" id="ARBA00023163"/>
    </source>
</evidence>
<feature type="region of interest" description="Disordered" evidence="7">
    <location>
        <begin position="422"/>
        <end position="476"/>
    </location>
</feature>
<feature type="repeat" description="WD" evidence="6">
    <location>
        <begin position="106"/>
        <end position="140"/>
    </location>
</feature>
<dbReference type="EMBL" id="QPFP01000008">
    <property type="protein sequence ID" value="TEB35201.1"/>
    <property type="molecule type" value="Genomic_DNA"/>
</dbReference>
<proteinExistence type="inferred from homology"/>
<evidence type="ECO:0000256" key="3">
    <source>
        <dbReference type="ARBA" id="ARBA00022737"/>
    </source>
</evidence>
<dbReference type="Gene3D" id="2.130.10.10">
    <property type="entry name" value="YVTN repeat-like/Quinoprotein amine dehydrogenase"/>
    <property type="match status" value="1"/>
</dbReference>
<dbReference type="Pfam" id="PF00400">
    <property type="entry name" value="WD40"/>
    <property type="match status" value="2"/>
</dbReference>
<keyword evidence="3" id="KW-0677">Repeat</keyword>
<feature type="compositionally biased region" description="Acidic residues" evidence="7">
    <location>
        <begin position="427"/>
        <end position="441"/>
    </location>
</feature>
<name>A0A4Y7TML5_COPMI</name>
<dbReference type="Proteomes" id="UP000298030">
    <property type="component" value="Unassembled WGS sequence"/>
</dbReference>
<dbReference type="InterPro" id="IPR015943">
    <property type="entry name" value="WD40/YVTN_repeat-like_dom_sf"/>
</dbReference>
<dbReference type="SUPFAM" id="SSF50978">
    <property type="entry name" value="WD40 repeat-like"/>
    <property type="match status" value="1"/>
</dbReference>
<evidence type="ECO:0000256" key="2">
    <source>
        <dbReference type="ARBA" id="ARBA00022574"/>
    </source>
</evidence>
<evidence type="ECO:0000256" key="4">
    <source>
        <dbReference type="ARBA" id="ARBA00023015"/>
    </source>
</evidence>
<dbReference type="InterPro" id="IPR036322">
    <property type="entry name" value="WD40_repeat_dom_sf"/>
</dbReference>
<comment type="similarity">
    <text evidence="1">Belongs to the WD repeat ESC family.</text>
</comment>
<evidence type="ECO:0000256" key="1">
    <source>
        <dbReference type="ARBA" id="ARBA00008075"/>
    </source>
</evidence>
<dbReference type="InterPro" id="IPR051243">
    <property type="entry name" value="PcG_WD-repeat"/>
</dbReference>
<dbReference type="PROSITE" id="PS50082">
    <property type="entry name" value="WD_REPEATS_2"/>
    <property type="match status" value="2"/>
</dbReference>
<evidence type="ECO:0000256" key="6">
    <source>
        <dbReference type="PROSITE-ProRule" id="PRU00221"/>
    </source>
</evidence>
<dbReference type="InterPro" id="IPR001680">
    <property type="entry name" value="WD40_rpt"/>
</dbReference>
<keyword evidence="4" id="KW-0805">Transcription regulation</keyword>
<dbReference type="STRING" id="71717.A0A4Y7TML5"/>
<gene>
    <name evidence="8" type="ORF">FA13DRAFT_1447528</name>
</gene>
<dbReference type="PANTHER" id="PTHR10253">
    <property type="entry name" value="POLYCOMB PROTEIN"/>
    <property type="match status" value="1"/>
</dbReference>
<evidence type="ECO:0000256" key="7">
    <source>
        <dbReference type="SAM" id="MobiDB-lite"/>
    </source>
</evidence>
<dbReference type="PROSITE" id="PS50294">
    <property type="entry name" value="WD_REPEATS_REGION"/>
    <property type="match status" value="1"/>
</dbReference>
<dbReference type="OrthoDB" id="7318948at2759"/>
<protein>
    <submittedName>
        <fullName evidence="8">WD40 repeat-like protein</fullName>
    </submittedName>
</protein>
<organism evidence="8 9">
    <name type="scientific">Coprinellus micaceus</name>
    <name type="common">Glistening ink-cap mushroom</name>
    <name type="synonym">Coprinus micaceus</name>
    <dbReference type="NCBI Taxonomy" id="71717"/>
    <lineage>
        <taxon>Eukaryota</taxon>
        <taxon>Fungi</taxon>
        <taxon>Dikarya</taxon>
        <taxon>Basidiomycota</taxon>
        <taxon>Agaricomycotina</taxon>
        <taxon>Agaricomycetes</taxon>
        <taxon>Agaricomycetidae</taxon>
        <taxon>Agaricales</taxon>
        <taxon>Agaricineae</taxon>
        <taxon>Psathyrellaceae</taxon>
        <taxon>Coprinellus</taxon>
    </lineage>
</organism>
<dbReference type="SMART" id="SM00320">
    <property type="entry name" value="WD40"/>
    <property type="match status" value="3"/>
</dbReference>
<accession>A0A4Y7TML5</accession>
<reference evidence="8 9" key="1">
    <citation type="journal article" date="2019" name="Nat. Ecol. Evol.">
        <title>Megaphylogeny resolves global patterns of mushroom evolution.</title>
        <authorList>
            <person name="Varga T."/>
            <person name="Krizsan K."/>
            <person name="Foldi C."/>
            <person name="Dima B."/>
            <person name="Sanchez-Garcia M."/>
            <person name="Sanchez-Ramirez S."/>
            <person name="Szollosi G.J."/>
            <person name="Szarkandi J.G."/>
            <person name="Papp V."/>
            <person name="Albert L."/>
            <person name="Andreopoulos W."/>
            <person name="Angelini C."/>
            <person name="Antonin V."/>
            <person name="Barry K.W."/>
            <person name="Bougher N.L."/>
            <person name="Buchanan P."/>
            <person name="Buyck B."/>
            <person name="Bense V."/>
            <person name="Catcheside P."/>
            <person name="Chovatia M."/>
            <person name="Cooper J."/>
            <person name="Damon W."/>
            <person name="Desjardin D."/>
            <person name="Finy P."/>
            <person name="Geml J."/>
            <person name="Haridas S."/>
            <person name="Hughes K."/>
            <person name="Justo A."/>
            <person name="Karasinski D."/>
            <person name="Kautmanova I."/>
            <person name="Kiss B."/>
            <person name="Kocsube S."/>
            <person name="Kotiranta H."/>
            <person name="LaButti K.M."/>
            <person name="Lechner B.E."/>
            <person name="Liimatainen K."/>
            <person name="Lipzen A."/>
            <person name="Lukacs Z."/>
            <person name="Mihaltcheva S."/>
            <person name="Morgado L.N."/>
            <person name="Niskanen T."/>
            <person name="Noordeloos M.E."/>
            <person name="Ohm R.A."/>
            <person name="Ortiz-Santana B."/>
            <person name="Ovrebo C."/>
            <person name="Racz N."/>
            <person name="Riley R."/>
            <person name="Savchenko A."/>
            <person name="Shiryaev A."/>
            <person name="Soop K."/>
            <person name="Spirin V."/>
            <person name="Szebenyi C."/>
            <person name="Tomsovsky M."/>
            <person name="Tulloss R.E."/>
            <person name="Uehling J."/>
            <person name="Grigoriev I.V."/>
            <person name="Vagvolgyi C."/>
            <person name="Papp T."/>
            <person name="Martin F.M."/>
            <person name="Miettinen O."/>
            <person name="Hibbett D.S."/>
            <person name="Nagy L.G."/>
        </authorList>
    </citation>
    <scope>NUCLEOTIDE SEQUENCE [LARGE SCALE GENOMIC DNA]</scope>
    <source>
        <strain evidence="8 9">FP101781</strain>
    </source>
</reference>
<dbReference type="AlphaFoldDB" id="A0A4Y7TML5"/>
<evidence type="ECO:0000313" key="9">
    <source>
        <dbReference type="Proteomes" id="UP000298030"/>
    </source>
</evidence>
<evidence type="ECO:0000313" key="8">
    <source>
        <dbReference type="EMBL" id="TEB35201.1"/>
    </source>
</evidence>
<sequence>MEPHDWQTLGRCCSRCRPSCLHLLHAQRATPNTHQLAQGWRLVKGTSFPNISFAEKEPPEKLIEPDKICVAWALGHRAPTEPLLIITRGSLVYIYNPESAGMAAYLRGHGNAVTSIAVHPTRPHIFCTTSRDNSARIYDLTLTPMEQPNNPHWPPGTQPSLAGAAHGLHMNEREGSGLGRCIIVLMGGRSGGHQAAVLGAAFHPQYPIIATCGLDRCVKIWAIRPVTSEQITREDKPLFSTGRIHKSRVLSISWLADDILLTHSSTAVMRVDPYDYENKKTYLEPGELVVWRWLGLNRFFPPDQQDVRQTVLRGCPSDYQESSSFTFIAVYSLGPVTNQYITHHIHLSQTPNRDPLVFATLSGTQRARESMESSGDGFLVTNLAMLQPPKMPTFTEILPEFIRKDRFMDFEQDVLAAATKNLHIGDDQDTGEEGEEGDSNDGDGGRRKPRTRSASRQAEQQVEPVRSAFQPETLPGWEVKLPEGDDAESRLLATAVTCDGRLIIGVGTHSTIWVWRVDNKPTSS</sequence>
<keyword evidence="2 6" id="KW-0853">WD repeat</keyword>
<comment type="caution">
    <text evidence="8">The sequence shown here is derived from an EMBL/GenBank/DDBJ whole genome shotgun (WGS) entry which is preliminary data.</text>
</comment>